<dbReference type="eggNOG" id="COG1256">
    <property type="taxonomic scope" value="Bacteria"/>
</dbReference>
<dbReference type="NCBIfam" id="TIGR02492">
    <property type="entry name" value="flgK_ends"/>
    <property type="match status" value="1"/>
</dbReference>
<evidence type="ECO:0000256" key="5">
    <source>
        <dbReference type="ARBA" id="ARBA00022525"/>
    </source>
</evidence>
<evidence type="ECO:0000256" key="4">
    <source>
        <dbReference type="ARBA" id="ARBA00016244"/>
    </source>
</evidence>
<evidence type="ECO:0000313" key="10">
    <source>
        <dbReference type="EMBL" id="ACS78580.1"/>
    </source>
</evidence>
<keyword evidence="6" id="KW-0975">Bacterial flagellum</keyword>
<dbReference type="InterPro" id="IPR001444">
    <property type="entry name" value="Flag_bb_rod_N"/>
</dbReference>
<comment type="similarity">
    <text evidence="3">Belongs to the flagella basal body rod proteins family.</text>
</comment>
<name>C6BXM2_MARSD</name>
<dbReference type="GO" id="GO:0009424">
    <property type="term" value="C:bacterial-type flagellum hook"/>
    <property type="evidence" value="ECO:0007669"/>
    <property type="project" value="InterPro"/>
</dbReference>
<evidence type="ECO:0000256" key="1">
    <source>
        <dbReference type="ARBA" id="ARBA00004365"/>
    </source>
</evidence>
<reference evidence="10 11" key="1">
    <citation type="submission" date="2009-06" db="EMBL/GenBank/DDBJ databases">
        <title>Complete sequence of Desulfovibrio salexigens DSM 2638.</title>
        <authorList>
            <consortium name="US DOE Joint Genome Institute"/>
            <person name="Lucas S."/>
            <person name="Copeland A."/>
            <person name="Lapidus A."/>
            <person name="Glavina del Rio T."/>
            <person name="Tice H."/>
            <person name="Bruce D."/>
            <person name="Goodwin L."/>
            <person name="Pitluck S."/>
            <person name="Munk A.C."/>
            <person name="Brettin T."/>
            <person name="Detter J.C."/>
            <person name="Han C."/>
            <person name="Tapia R."/>
            <person name="Larimer F."/>
            <person name="Land M."/>
            <person name="Hauser L."/>
            <person name="Kyrpides N."/>
            <person name="Anderson I."/>
            <person name="Wall J.D."/>
            <person name="Arkin A.P."/>
            <person name="Dehal P."/>
            <person name="Chivian D."/>
            <person name="Giles B."/>
            <person name="Hazen T.C."/>
        </authorList>
    </citation>
    <scope>NUCLEOTIDE SEQUENCE [LARGE SCALE GENOMIC DNA]</scope>
    <source>
        <strain evidence="11">ATCC 14822 / DSM 2638 / NCIMB 8403 / VKM B-1763</strain>
    </source>
</reference>
<keyword evidence="10" id="KW-0966">Cell projection</keyword>
<evidence type="ECO:0000259" key="8">
    <source>
        <dbReference type="Pfam" id="PF06429"/>
    </source>
</evidence>
<evidence type="ECO:0000256" key="2">
    <source>
        <dbReference type="ARBA" id="ARBA00004613"/>
    </source>
</evidence>
<comment type="subcellular location">
    <subcellularLocation>
        <location evidence="1">Bacterial flagellum</location>
    </subcellularLocation>
    <subcellularLocation>
        <location evidence="2">Secreted</location>
    </subcellularLocation>
</comment>
<dbReference type="KEGG" id="dsa:Desal_0513"/>
<dbReference type="SUPFAM" id="SSF64518">
    <property type="entry name" value="Phase 1 flagellin"/>
    <property type="match status" value="1"/>
</dbReference>
<evidence type="ECO:0000259" key="9">
    <source>
        <dbReference type="Pfam" id="PF22638"/>
    </source>
</evidence>
<protein>
    <recommendedName>
        <fullName evidence="4">Flagellar hook-associated protein 1</fullName>
    </recommendedName>
</protein>
<dbReference type="InterPro" id="IPR010930">
    <property type="entry name" value="Flg_bb/hook_C_dom"/>
</dbReference>
<dbReference type="STRING" id="526222.Desal_0513"/>
<dbReference type="Pfam" id="PF06429">
    <property type="entry name" value="Flg_bbr_C"/>
    <property type="match status" value="1"/>
</dbReference>
<dbReference type="InterPro" id="IPR002371">
    <property type="entry name" value="FlgK"/>
</dbReference>
<keyword evidence="5" id="KW-0964">Secreted</keyword>
<feature type="domain" description="Flagellar hook-associated protein FlgK helical" evidence="9">
    <location>
        <begin position="93"/>
        <end position="250"/>
    </location>
</feature>
<dbReference type="OrthoDB" id="9802553at2"/>
<evidence type="ECO:0000256" key="3">
    <source>
        <dbReference type="ARBA" id="ARBA00009677"/>
    </source>
</evidence>
<dbReference type="PANTHER" id="PTHR30033:SF1">
    <property type="entry name" value="FLAGELLAR HOOK-ASSOCIATED PROTEIN 1"/>
    <property type="match status" value="1"/>
</dbReference>
<organism evidence="10 11">
    <name type="scientific">Maridesulfovibrio salexigens (strain ATCC 14822 / DSM 2638 / NCIMB 8403 / VKM B-1763)</name>
    <name type="common">Desulfovibrio salexigens</name>
    <dbReference type="NCBI Taxonomy" id="526222"/>
    <lineage>
        <taxon>Bacteria</taxon>
        <taxon>Pseudomonadati</taxon>
        <taxon>Thermodesulfobacteriota</taxon>
        <taxon>Desulfovibrionia</taxon>
        <taxon>Desulfovibrionales</taxon>
        <taxon>Desulfovibrionaceae</taxon>
        <taxon>Maridesulfovibrio</taxon>
    </lineage>
</organism>
<sequence>MLGNIFSIGRGAMQNAQIGLSVHGNNVANLKTPGYRRRTVIQDESMSIREGRWSYGTGATIDSIRRNLSQFLERGVLDKSPEFSRWNAEAGNLSMVEKFFVESKDAGIAKSMGDMWAAWQSLADNPQLGANRVALVGAAQKFTAQLSSVVGDLRRQQDLITTHLKQEVGKANDAIKELAELNKQIIANPNDNTLLDRRDIVLRGLSSLVDISVQEEPSGQVIVSLGEGQKLVEGAKAFELKFEQGGVRNSLALGSPFKDEVHFSGQSGEELTIQVVSDGNASGAAPAAQFKVSRDGGKTWISNPDGSEKLFTAGGQNDAVTVGGVKFWFGKAGSSASAATTQLKDGDRFTLTPKSEVRWYKNTSTSESISPLAGNDGERRLKGGSIAGLLRARDEKIGSYIEKLNAFAKSIAWEVNRAHSQGAGLVNHANTIGTYEVRDSTVPLAKSNLPYADKLTSGSFSMAFYSATTGKKVSVSAVDFSSIPPGKKNFDPAVHSLENVRDAINASFPGKAQAVITDGKLSIKGLGDNRFQFSNDTSGVLAGLGINTFFEGHDAASIKVHESIEADPSKIGAAHVNGAGEVNKGDNATARAVAALTGKKNVNFKSGGTSTESSFNDYYSSLVATVGSDAADAKANLSISQTVLKGLVDKQESVGGVSIDEEMDIIASYQRSYRTAAQLIKTANEMFDTLLSLK</sequence>
<dbReference type="Pfam" id="PF22638">
    <property type="entry name" value="FlgK_D1"/>
    <property type="match status" value="2"/>
</dbReference>
<dbReference type="GO" id="GO:0044780">
    <property type="term" value="P:bacterial-type flagellum assembly"/>
    <property type="evidence" value="ECO:0007669"/>
    <property type="project" value="InterPro"/>
</dbReference>
<dbReference type="GO" id="GO:0005576">
    <property type="term" value="C:extracellular region"/>
    <property type="evidence" value="ECO:0007669"/>
    <property type="project" value="UniProtKB-SubCell"/>
</dbReference>
<feature type="domain" description="Flagellar basal body rod protein N-terminal" evidence="7">
    <location>
        <begin position="8"/>
        <end position="36"/>
    </location>
</feature>
<dbReference type="Proteomes" id="UP000002601">
    <property type="component" value="Chromosome"/>
</dbReference>
<dbReference type="AlphaFoldDB" id="C6BXM2"/>
<keyword evidence="10" id="KW-0969">Cilium</keyword>
<dbReference type="HOGENOM" id="CLU_012762_1_3_7"/>
<evidence type="ECO:0000259" key="7">
    <source>
        <dbReference type="Pfam" id="PF00460"/>
    </source>
</evidence>
<dbReference type="Pfam" id="PF00460">
    <property type="entry name" value="Flg_bb_rod"/>
    <property type="match status" value="1"/>
</dbReference>
<proteinExistence type="inferred from homology"/>
<evidence type="ECO:0000256" key="6">
    <source>
        <dbReference type="ARBA" id="ARBA00023143"/>
    </source>
</evidence>
<keyword evidence="10" id="KW-0282">Flagellum</keyword>
<feature type="domain" description="Flagellar basal-body/hook protein C-terminal" evidence="8">
    <location>
        <begin position="656"/>
        <end position="693"/>
    </location>
</feature>
<dbReference type="GO" id="GO:0005198">
    <property type="term" value="F:structural molecule activity"/>
    <property type="evidence" value="ECO:0007669"/>
    <property type="project" value="InterPro"/>
</dbReference>
<feature type="domain" description="Flagellar hook-associated protein FlgK helical" evidence="9">
    <location>
        <begin position="373"/>
        <end position="427"/>
    </location>
</feature>
<accession>C6BXM2</accession>
<dbReference type="InterPro" id="IPR053927">
    <property type="entry name" value="FlgK_helical"/>
</dbReference>
<evidence type="ECO:0000313" key="11">
    <source>
        <dbReference type="Proteomes" id="UP000002601"/>
    </source>
</evidence>
<dbReference type="RefSeq" id="WP_015850399.1">
    <property type="nucleotide sequence ID" value="NC_012881.1"/>
</dbReference>
<dbReference type="EMBL" id="CP001649">
    <property type="protein sequence ID" value="ACS78580.1"/>
    <property type="molecule type" value="Genomic_DNA"/>
</dbReference>
<gene>
    <name evidence="10" type="ordered locus">Desal_0513</name>
</gene>
<dbReference type="PANTHER" id="PTHR30033">
    <property type="entry name" value="FLAGELLAR HOOK-ASSOCIATED PROTEIN 1"/>
    <property type="match status" value="1"/>
</dbReference>
<keyword evidence="11" id="KW-1185">Reference proteome</keyword>